<evidence type="ECO:0000256" key="1">
    <source>
        <dbReference type="ARBA" id="ARBA00022729"/>
    </source>
</evidence>
<evidence type="ECO:0000259" key="3">
    <source>
        <dbReference type="Pfam" id="PF18962"/>
    </source>
</evidence>
<dbReference type="Proteomes" id="UP000030129">
    <property type="component" value="Unassembled WGS sequence"/>
</dbReference>
<feature type="domain" description="Secretion system C-terminal sorting" evidence="3">
    <location>
        <begin position="223"/>
        <end position="292"/>
    </location>
</feature>
<keyword evidence="5" id="KW-1185">Reference proteome</keyword>
<dbReference type="STRING" id="1406840.Q763_00220"/>
<protein>
    <recommendedName>
        <fullName evidence="3">Secretion system C-terminal sorting domain-containing protein</fullName>
    </recommendedName>
</protein>
<dbReference type="InterPro" id="IPR013783">
    <property type="entry name" value="Ig-like_fold"/>
</dbReference>
<proteinExistence type="predicted"/>
<feature type="signal peptide" evidence="2">
    <location>
        <begin position="1"/>
        <end position="18"/>
    </location>
</feature>
<dbReference type="Pfam" id="PF18962">
    <property type="entry name" value="Por_Secre_tail"/>
    <property type="match status" value="1"/>
</dbReference>
<dbReference type="eggNOG" id="COG3391">
    <property type="taxonomic scope" value="Bacteria"/>
</dbReference>
<evidence type="ECO:0000256" key="2">
    <source>
        <dbReference type="SAM" id="SignalP"/>
    </source>
</evidence>
<sequence>MKKLLLFSLFLICGLASGQELIIEGDTMLCPNTDGTAQVANSTVYDAYQWYKKGYYSDTFEIIPGATQASFTYDWYYYDLSEIKLETKVNGVRYESNTLFIATHVWTPMYLTYEPSKDVYYDGSKGTYYLCAGSSFVLKINSPPFTENIQWYRNGQPILGANSSSYAITQAGTYSVQAAPTMCPDHIEAPGIGINVTLTKCGRNPGIELKSTTSKIDINEIKVYPNPSTNYLNVNLPEDSGLEEYTITDLTGKTLLNGTLSQNNNISTTELTPGTYIIKIAGNGNYISKLFIKK</sequence>
<gene>
    <name evidence="4" type="ORF">Q763_00220</name>
</gene>
<dbReference type="Gene3D" id="2.60.40.10">
    <property type="entry name" value="Immunoglobulins"/>
    <property type="match status" value="1"/>
</dbReference>
<accession>A0A0A2LY14</accession>
<dbReference type="RefSeq" id="WP_035129702.1">
    <property type="nucleotide sequence ID" value="NZ_JRLV01000001.1"/>
</dbReference>
<keyword evidence="1 2" id="KW-0732">Signal</keyword>
<feature type="chain" id="PRO_5001991388" description="Secretion system C-terminal sorting domain-containing protein" evidence="2">
    <location>
        <begin position="19"/>
        <end position="294"/>
    </location>
</feature>
<organism evidence="4 5">
    <name type="scientific">Flavobacterium beibuense F44-8</name>
    <dbReference type="NCBI Taxonomy" id="1406840"/>
    <lineage>
        <taxon>Bacteria</taxon>
        <taxon>Pseudomonadati</taxon>
        <taxon>Bacteroidota</taxon>
        <taxon>Flavobacteriia</taxon>
        <taxon>Flavobacteriales</taxon>
        <taxon>Flavobacteriaceae</taxon>
        <taxon>Flavobacterium</taxon>
    </lineage>
</organism>
<evidence type="ECO:0000313" key="5">
    <source>
        <dbReference type="Proteomes" id="UP000030129"/>
    </source>
</evidence>
<dbReference type="EMBL" id="JRLV01000001">
    <property type="protein sequence ID" value="KGO84206.1"/>
    <property type="molecule type" value="Genomic_DNA"/>
</dbReference>
<reference evidence="4 5" key="1">
    <citation type="submission" date="2013-09" db="EMBL/GenBank/DDBJ databases">
        <authorList>
            <person name="Zeng Z."/>
            <person name="Chen C."/>
        </authorList>
    </citation>
    <scope>NUCLEOTIDE SEQUENCE [LARGE SCALE GENOMIC DNA]</scope>
    <source>
        <strain evidence="4 5">F44-8</strain>
    </source>
</reference>
<dbReference type="NCBIfam" id="TIGR04183">
    <property type="entry name" value="Por_Secre_tail"/>
    <property type="match status" value="1"/>
</dbReference>
<dbReference type="InterPro" id="IPR026444">
    <property type="entry name" value="Secre_tail"/>
</dbReference>
<comment type="caution">
    <text evidence="4">The sequence shown here is derived from an EMBL/GenBank/DDBJ whole genome shotgun (WGS) entry which is preliminary data.</text>
</comment>
<name>A0A0A2LY14_9FLAO</name>
<dbReference type="AlphaFoldDB" id="A0A0A2LY14"/>
<evidence type="ECO:0000313" key="4">
    <source>
        <dbReference type="EMBL" id="KGO84206.1"/>
    </source>
</evidence>